<dbReference type="RefSeq" id="WP_049678058.1">
    <property type="nucleotide sequence ID" value="NZ_CABMMJ010000001.1"/>
</dbReference>
<organism evidence="3 4">
    <name type="scientific">Yersinia mollaretii</name>
    <dbReference type="NCBI Taxonomy" id="33060"/>
    <lineage>
        <taxon>Bacteria</taxon>
        <taxon>Pseudomonadati</taxon>
        <taxon>Pseudomonadota</taxon>
        <taxon>Gammaproteobacteria</taxon>
        <taxon>Enterobacterales</taxon>
        <taxon>Yersiniaceae</taxon>
        <taxon>Yersinia</taxon>
    </lineage>
</organism>
<dbReference type="GO" id="GO:0009294">
    <property type="term" value="P:DNA-mediated transformation"/>
    <property type="evidence" value="ECO:0007669"/>
    <property type="project" value="InterPro"/>
</dbReference>
<dbReference type="InterPro" id="IPR057666">
    <property type="entry name" value="DrpA_SLOG"/>
</dbReference>
<evidence type="ECO:0000313" key="3">
    <source>
        <dbReference type="EMBL" id="CNH61057.1"/>
    </source>
</evidence>
<dbReference type="PANTHER" id="PTHR43022:SF1">
    <property type="entry name" value="PROTEIN SMF"/>
    <property type="match status" value="1"/>
</dbReference>
<dbReference type="PANTHER" id="PTHR43022">
    <property type="entry name" value="PROTEIN SMF"/>
    <property type="match status" value="1"/>
</dbReference>
<comment type="caution">
    <text evidence="3">The sequence shown here is derived from an EMBL/GenBank/DDBJ whole genome shotgun (WGS) entry which is preliminary data.</text>
</comment>
<accession>A0AA36PIC3</accession>
<evidence type="ECO:0000256" key="1">
    <source>
        <dbReference type="ARBA" id="ARBA00006525"/>
    </source>
</evidence>
<sequence>MKKNTENITDSIEFWKNETVAFLALTSLKGVGYWTIRKIAESGVGFKDLLKASSAEKLAKFLRISLPSNIAWEDYQKDLWNTGLEKARELNKLGIKLYFFQQSIFPASLKNIPDPPYWIFLQGTLDNLKMRSVSIVGTRKPSEDGVFLTKLLVAALANKNIPTISGLAFGIDQLAHIESLRYGIPTVAVLGNGIFIEYPKGSNSLKNKIIESGGTIITEYLPTQNYSAENFVRRNRLQAALGSTLIPIEWSIKSGTSHTVEYAFKYNKNIINIYLPNTYSSRPELKFSEINRGAVSYEIPCDINIVLNKLINSDEKIKTIPTQQSFDL</sequence>
<dbReference type="InterPro" id="IPR003488">
    <property type="entry name" value="DprA"/>
</dbReference>
<name>A0AA36PIC3_YERMO</name>
<feature type="domain" description="Smf/DprA SLOG" evidence="2">
    <location>
        <begin position="97"/>
        <end position="276"/>
    </location>
</feature>
<comment type="similarity">
    <text evidence="1">Belongs to the DprA/Smf family.</text>
</comment>
<evidence type="ECO:0000259" key="2">
    <source>
        <dbReference type="Pfam" id="PF02481"/>
    </source>
</evidence>
<dbReference type="Proteomes" id="UP000040841">
    <property type="component" value="Unassembled WGS sequence"/>
</dbReference>
<gene>
    <name evidence="3" type="primary">smf_1</name>
    <name evidence="3" type="ORF">ERS008502_00938</name>
</gene>
<dbReference type="SUPFAM" id="SSF102405">
    <property type="entry name" value="MCP/YpsA-like"/>
    <property type="match status" value="1"/>
</dbReference>
<proteinExistence type="inferred from homology"/>
<dbReference type="EMBL" id="CQBM01000001">
    <property type="protein sequence ID" value="CNH61057.1"/>
    <property type="molecule type" value="Genomic_DNA"/>
</dbReference>
<reference evidence="3 4" key="1">
    <citation type="submission" date="2015-03" db="EMBL/GenBank/DDBJ databases">
        <authorList>
            <consortium name="Pathogen Informatics"/>
            <person name="Murphy D."/>
        </authorList>
    </citation>
    <scope>NUCLEOTIDE SEQUENCE [LARGE SCALE GENOMIC DNA]</scope>
    <source>
        <strain evidence="3 4">FE82747</strain>
    </source>
</reference>
<dbReference type="Pfam" id="PF02481">
    <property type="entry name" value="DNA_processg_A"/>
    <property type="match status" value="1"/>
</dbReference>
<dbReference type="Gene3D" id="3.40.50.450">
    <property type="match status" value="1"/>
</dbReference>
<evidence type="ECO:0000313" key="4">
    <source>
        <dbReference type="Proteomes" id="UP000040841"/>
    </source>
</evidence>
<protein>
    <submittedName>
        <fullName evidence="3">DNA protecting protein DprA</fullName>
    </submittedName>
</protein>
<dbReference type="AlphaFoldDB" id="A0AA36PIC3"/>